<keyword evidence="5" id="KW-0675">Receptor</keyword>
<sequence>MKNSEAVIYLLCGLCVLLTDCGINAAEDNRQGNMFLCQDPRFIAARKGRTVSIICSFAAEHLNTSHCNTTWYLGMPNGSFISNVIPDKDPKISINGSKSCSVLLLKNIQKKHSGIYFCKINTNSGERISHCGTEVMVLGYGSLENAKSRNMMKDAIIIIQTILIALFIVIPAMLIIEMKKKRSVKMEDHTYEGLEIYQSATYEDIQNVRVLSSKSMIGEHPCME</sequence>
<dbReference type="GO" id="GO:0019815">
    <property type="term" value="C:B cell receptor complex"/>
    <property type="evidence" value="ECO:0007669"/>
    <property type="project" value="TreeGrafter"/>
</dbReference>
<keyword evidence="6" id="KW-1185">Reference proteome</keyword>
<dbReference type="SUPFAM" id="SSF48726">
    <property type="entry name" value="Immunoglobulin"/>
    <property type="match status" value="1"/>
</dbReference>
<keyword evidence="2" id="KW-0812">Transmembrane</keyword>
<evidence type="ECO:0000259" key="4">
    <source>
        <dbReference type="PROSITE" id="PS50835"/>
    </source>
</evidence>
<dbReference type="InterPro" id="IPR013783">
    <property type="entry name" value="Ig-like_fold"/>
</dbReference>
<feature type="domain" description="Ig-like" evidence="4">
    <location>
        <begin position="45"/>
        <end position="129"/>
    </location>
</feature>
<feature type="chain" id="PRO_5041897352" evidence="3">
    <location>
        <begin position="26"/>
        <end position="224"/>
    </location>
</feature>
<dbReference type="GO" id="GO:0050853">
    <property type="term" value="P:B cell receptor signaling pathway"/>
    <property type="evidence" value="ECO:0007669"/>
    <property type="project" value="TreeGrafter"/>
</dbReference>
<dbReference type="InterPro" id="IPR013106">
    <property type="entry name" value="Ig_V-set"/>
</dbReference>
<feature type="signal peptide" evidence="3">
    <location>
        <begin position="1"/>
        <end position="25"/>
    </location>
</feature>
<dbReference type="PANTHER" id="PTHR14334:SF2">
    <property type="entry name" value="B-CELL ANTIGEN RECEPTOR COMPLEX-ASSOCIATED PROTEIN BETA CHAIN"/>
    <property type="match status" value="1"/>
</dbReference>
<keyword evidence="3" id="KW-0732">Signal</keyword>
<evidence type="ECO:0000256" key="2">
    <source>
        <dbReference type="SAM" id="Phobius"/>
    </source>
</evidence>
<organism evidence="5 6">
    <name type="scientific">Pelobates cultripes</name>
    <name type="common">Western spadefoot toad</name>
    <dbReference type="NCBI Taxonomy" id="61616"/>
    <lineage>
        <taxon>Eukaryota</taxon>
        <taxon>Metazoa</taxon>
        <taxon>Chordata</taxon>
        <taxon>Craniata</taxon>
        <taxon>Vertebrata</taxon>
        <taxon>Euteleostomi</taxon>
        <taxon>Amphibia</taxon>
        <taxon>Batrachia</taxon>
        <taxon>Anura</taxon>
        <taxon>Pelobatoidea</taxon>
        <taxon>Pelobatidae</taxon>
        <taxon>Pelobates</taxon>
    </lineage>
</organism>
<proteinExistence type="predicted"/>
<gene>
    <name evidence="5" type="ORF">PECUL_23A036969</name>
</gene>
<dbReference type="EMBL" id="OW240917">
    <property type="protein sequence ID" value="CAH2302812.1"/>
    <property type="molecule type" value="Genomic_DNA"/>
</dbReference>
<dbReference type="Gene3D" id="2.60.40.10">
    <property type="entry name" value="Immunoglobulins"/>
    <property type="match status" value="1"/>
</dbReference>
<feature type="transmembrane region" description="Helical" evidence="2">
    <location>
        <begin position="155"/>
        <end position="176"/>
    </location>
</feature>
<dbReference type="InterPro" id="IPR007110">
    <property type="entry name" value="Ig-like_dom"/>
</dbReference>
<dbReference type="GO" id="GO:0009897">
    <property type="term" value="C:external side of plasma membrane"/>
    <property type="evidence" value="ECO:0007669"/>
    <property type="project" value="TreeGrafter"/>
</dbReference>
<dbReference type="InterPro" id="IPR003599">
    <property type="entry name" value="Ig_sub"/>
</dbReference>
<evidence type="ECO:0000256" key="1">
    <source>
        <dbReference type="ARBA" id="ARBA00023319"/>
    </source>
</evidence>
<dbReference type="Proteomes" id="UP001295444">
    <property type="component" value="Chromosome 06"/>
</dbReference>
<reference evidence="5" key="1">
    <citation type="submission" date="2022-03" db="EMBL/GenBank/DDBJ databases">
        <authorList>
            <person name="Alioto T."/>
            <person name="Alioto T."/>
            <person name="Gomez Garrido J."/>
        </authorList>
    </citation>
    <scope>NUCLEOTIDE SEQUENCE</scope>
</reference>
<dbReference type="PROSITE" id="PS50835">
    <property type="entry name" value="IG_LIKE"/>
    <property type="match status" value="1"/>
</dbReference>
<dbReference type="PANTHER" id="PTHR14334">
    <property type="entry name" value="B-CELL ANTIGEN RECEPTOR COMPLEX-ASSOCIATED PROTEIN"/>
    <property type="match status" value="1"/>
</dbReference>
<keyword evidence="1" id="KW-0393">Immunoglobulin domain</keyword>
<dbReference type="GO" id="GO:0030183">
    <property type="term" value="P:B cell differentiation"/>
    <property type="evidence" value="ECO:0007669"/>
    <property type="project" value="TreeGrafter"/>
</dbReference>
<evidence type="ECO:0000313" key="5">
    <source>
        <dbReference type="EMBL" id="CAH2302812.1"/>
    </source>
</evidence>
<evidence type="ECO:0000313" key="6">
    <source>
        <dbReference type="Proteomes" id="UP001295444"/>
    </source>
</evidence>
<dbReference type="AlphaFoldDB" id="A0AAD1WG31"/>
<dbReference type="Pfam" id="PF07686">
    <property type="entry name" value="V-set"/>
    <property type="match status" value="1"/>
</dbReference>
<keyword evidence="2" id="KW-1133">Transmembrane helix</keyword>
<dbReference type="SMART" id="SM00409">
    <property type="entry name" value="IG"/>
    <property type="match status" value="1"/>
</dbReference>
<evidence type="ECO:0000256" key="3">
    <source>
        <dbReference type="SAM" id="SignalP"/>
    </source>
</evidence>
<keyword evidence="2" id="KW-0472">Membrane</keyword>
<dbReference type="InterPro" id="IPR036179">
    <property type="entry name" value="Ig-like_dom_sf"/>
</dbReference>
<protein>
    <submittedName>
        <fullName evidence="5">B-cell antigen receptor complex-associated beta chain</fullName>
    </submittedName>
</protein>
<accession>A0AAD1WG31</accession>
<name>A0AAD1WG31_PELCU</name>